<dbReference type="AlphaFoldDB" id="A0A430UQV1"/>
<protein>
    <submittedName>
        <fullName evidence="1">Uncharacterized protein</fullName>
    </submittedName>
</protein>
<accession>A0A430UQV1</accession>
<sequence>MIRAVAELRWYEWLDRNYHPELAQAVREAYARGEDAVRRIREERPRSEARSWEAADWWAENRHLLLLALMARPGTISGVAASMGMSVRVVYSLLEGWRIHYATFPLRAVAEAPSGEIHDAVIVWDGNRYIARIHGMEIPARWAYGWRLMKEPVRLYPPKVALEAARIAGYPYQATPLMMEIAVLCREMGYGHLFPRIPHPVLAMAFGDGPVVEAVRRANACGCVFYDLEQGCVLEPGRSGPCEDRIPETS</sequence>
<evidence type="ECO:0000313" key="1">
    <source>
        <dbReference type="EMBL" id="RTI10511.1"/>
    </source>
</evidence>
<dbReference type="EMBL" id="PEMJ01000379">
    <property type="protein sequence ID" value="RTI10511.1"/>
    <property type="molecule type" value="Genomic_DNA"/>
</dbReference>
<reference evidence="1 2" key="1">
    <citation type="journal article" date="2019" name="Extremophiles">
        <title>Biogeography of thermophiles and predominance of Thermus scotoductus in domestic water heaters.</title>
        <authorList>
            <person name="Wilpiszeski R.L."/>
            <person name="Zhang Z."/>
            <person name="House C.H."/>
        </authorList>
    </citation>
    <scope>NUCLEOTIDE SEQUENCE [LARGE SCALE GENOMIC DNA]</scope>
    <source>
        <strain evidence="1 2">14_S14</strain>
    </source>
</reference>
<name>A0A430UQV1_THESC</name>
<comment type="caution">
    <text evidence="1">The sequence shown here is derived from an EMBL/GenBank/DDBJ whole genome shotgun (WGS) entry which is preliminary data.</text>
</comment>
<gene>
    <name evidence="1" type="ORF">CSW27_14235</name>
</gene>
<evidence type="ECO:0000313" key="2">
    <source>
        <dbReference type="Proteomes" id="UP000287155"/>
    </source>
</evidence>
<proteinExistence type="predicted"/>
<dbReference type="Proteomes" id="UP000287155">
    <property type="component" value="Unassembled WGS sequence"/>
</dbReference>
<organism evidence="1 2">
    <name type="scientific">Thermus scotoductus</name>
    <dbReference type="NCBI Taxonomy" id="37636"/>
    <lineage>
        <taxon>Bacteria</taxon>
        <taxon>Thermotogati</taxon>
        <taxon>Deinococcota</taxon>
        <taxon>Deinococci</taxon>
        <taxon>Thermales</taxon>
        <taxon>Thermaceae</taxon>
        <taxon>Thermus</taxon>
    </lineage>
</organism>